<dbReference type="Pfam" id="PF10193">
    <property type="entry name" value="Telomere_reg-2"/>
    <property type="match status" value="1"/>
</dbReference>
<proteinExistence type="inferred from homology"/>
<keyword evidence="4" id="KW-1185">Reference proteome</keyword>
<dbReference type="InterPro" id="IPR051970">
    <property type="entry name" value="TEL2_Regulation"/>
</dbReference>
<dbReference type="InterPro" id="IPR017896">
    <property type="entry name" value="4Fe4S_Fe-S-bd"/>
</dbReference>
<feature type="domain" description="4Fe-4S ferredoxin-type" evidence="2">
    <location>
        <begin position="711"/>
        <end position="741"/>
    </location>
</feature>
<accession>A0AAD4R9S5</accession>
<dbReference type="AlphaFoldDB" id="A0AAD4R9S5"/>
<evidence type="ECO:0000313" key="3">
    <source>
        <dbReference type="EMBL" id="KAI1720193.1"/>
    </source>
</evidence>
<dbReference type="Proteomes" id="UP001201812">
    <property type="component" value="Unassembled WGS sequence"/>
</dbReference>
<dbReference type="GO" id="GO:0051083">
    <property type="term" value="P:'de novo' cotranslational protein folding"/>
    <property type="evidence" value="ECO:0007669"/>
    <property type="project" value="TreeGrafter"/>
</dbReference>
<dbReference type="InterPro" id="IPR038528">
    <property type="entry name" value="TEL2_C_sf"/>
</dbReference>
<evidence type="ECO:0000256" key="1">
    <source>
        <dbReference type="ARBA" id="ARBA00006133"/>
    </source>
</evidence>
<name>A0AAD4R9S5_9BILA</name>
<dbReference type="GO" id="GO:0005829">
    <property type="term" value="C:cytosol"/>
    <property type="evidence" value="ECO:0007669"/>
    <property type="project" value="TreeGrafter"/>
</dbReference>
<evidence type="ECO:0000313" key="4">
    <source>
        <dbReference type="Proteomes" id="UP001201812"/>
    </source>
</evidence>
<sequence>MNSKAFDDLQSRVEAVSERSTLLSVLDDFQQILKVENSINSAQYCSILRSLLERMKASIFGQLTESEFTSVFAPLMTIKFSLQTLDLLICSLSSIPKDDSYKFAKIINLIEMIMETLLRKILAREESINDKSGEGQGDYNSYFSHVLCSFSDRVYNYLGSESSKNSYFASAIIQKYEAQLLGQIQNIITSSNSINVDLCAQIITDYSLFSLNFAKSLIEWILAQNSLNLNGADLFLNSKVDPQKQEQLIILLVQTIPTASAIKKIFGDSVSHNSIFKRTLVKKMLISRILPSSLIEQRVSYKIACYFSGINPELVNETLLLLLQVFSDQATFVENVNLDQQVQLVMTIIDFAKEVRPEDRARLRHDIMLSLVSVVPEFLHLADLGRKQIGMYLAETMANLFECSENGLRFEYTEHPLLTELQKLADVNQEAAFSETSGCVKVPGPSNETNEKEPELTNKRNIDIRTTMLDSDDDDCIEPEFDEDADDRKKPLYLKECLDSLSEKEKYNNFFAALKALPELIKKKSTGFDDLALEILDRLAFLEDRFQIPEFMNYRKESVKLLLANRPELVSQAIRILLSNQCCMATRYFLLECIYDAAHYLAAETKNENKLSSKPKVEPERILGKVIRRNTTKQIETLKRNQFLDVAPLFVYPLLNLKQTGKHLDLEDKDHNLLAKIVQTLGKLIVLAKYAPSMYRIMSSLFTLLAVVRNNRHTVVTSSCLVCYACIAECAFKGAFTLELEDALEWVSYVAESKKSQMDPELSHAIELALLKIVSTFEE</sequence>
<dbReference type="EMBL" id="JAKKPZ010000006">
    <property type="protein sequence ID" value="KAI1720193.1"/>
    <property type="molecule type" value="Genomic_DNA"/>
</dbReference>
<dbReference type="PANTHER" id="PTHR15830:SF10">
    <property type="entry name" value="TELOMERE LENGTH REGULATION PROTEIN TEL2 HOMOLOG"/>
    <property type="match status" value="1"/>
</dbReference>
<evidence type="ECO:0000259" key="2">
    <source>
        <dbReference type="PROSITE" id="PS51379"/>
    </source>
</evidence>
<dbReference type="PROSITE" id="PS51379">
    <property type="entry name" value="4FE4S_FER_2"/>
    <property type="match status" value="1"/>
</dbReference>
<reference evidence="3" key="1">
    <citation type="submission" date="2022-01" db="EMBL/GenBank/DDBJ databases">
        <title>Genome Sequence Resource for Two Populations of Ditylenchus destructor, the Migratory Endoparasitic Phytonematode.</title>
        <authorList>
            <person name="Zhang H."/>
            <person name="Lin R."/>
            <person name="Xie B."/>
        </authorList>
    </citation>
    <scope>NUCLEOTIDE SEQUENCE</scope>
    <source>
        <strain evidence="3">BazhouSP</strain>
    </source>
</reference>
<dbReference type="InterPro" id="IPR019337">
    <property type="entry name" value="Telomere_length_regulation_dom"/>
</dbReference>
<comment type="caution">
    <text evidence="3">The sequence shown here is derived from an EMBL/GenBank/DDBJ whole genome shotgun (WGS) entry which is preliminary data.</text>
</comment>
<dbReference type="GO" id="GO:0051879">
    <property type="term" value="F:Hsp90 protein binding"/>
    <property type="evidence" value="ECO:0007669"/>
    <property type="project" value="TreeGrafter"/>
</dbReference>
<dbReference type="PANTHER" id="PTHR15830">
    <property type="entry name" value="TELOMERE LENGTH REGULATION PROTEIN TEL2 FAMILY MEMBER"/>
    <property type="match status" value="1"/>
</dbReference>
<comment type="similarity">
    <text evidence="1">Belongs to the TEL2 family.</text>
</comment>
<protein>
    <submittedName>
        <fullName evidence="3">Telomere length regulation protein domain-containing protein</fullName>
    </submittedName>
</protein>
<dbReference type="GO" id="GO:0042162">
    <property type="term" value="F:telomeric DNA binding"/>
    <property type="evidence" value="ECO:0007669"/>
    <property type="project" value="TreeGrafter"/>
</dbReference>
<dbReference type="Gene3D" id="1.25.40.720">
    <property type="entry name" value="Telomere length regulation protein 2, C-terminal domain"/>
    <property type="match status" value="1"/>
</dbReference>
<organism evidence="3 4">
    <name type="scientific">Ditylenchus destructor</name>
    <dbReference type="NCBI Taxonomy" id="166010"/>
    <lineage>
        <taxon>Eukaryota</taxon>
        <taxon>Metazoa</taxon>
        <taxon>Ecdysozoa</taxon>
        <taxon>Nematoda</taxon>
        <taxon>Chromadorea</taxon>
        <taxon>Rhabditida</taxon>
        <taxon>Tylenchina</taxon>
        <taxon>Tylenchomorpha</taxon>
        <taxon>Sphaerularioidea</taxon>
        <taxon>Anguinidae</taxon>
        <taxon>Anguininae</taxon>
        <taxon>Ditylenchus</taxon>
    </lineage>
</organism>
<gene>
    <name evidence="3" type="ORF">DdX_05569</name>
</gene>